<organism evidence="1 2">
    <name type="scientific">Wenyingzhuangia marina</name>
    <dbReference type="NCBI Taxonomy" id="1195760"/>
    <lineage>
        <taxon>Bacteria</taxon>
        <taxon>Pseudomonadati</taxon>
        <taxon>Bacteroidota</taxon>
        <taxon>Flavobacteriia</taxon>
        <taxon>Flavobacteriales</taxon>
        <taxon>Flavobacteriaceae</taxon>
        <taxon>Wenyingzhuangia</taxon>
    </lineage>
</organism>
<accession>A0A1M5SQ79</accession>
<proteinExistence type="predicted"/>
<evidence type="ECO:0000313" key="1">
    <source>
        <dbReference type="EMBL" id="SHH40645.1"/>
    </source>
</evidence>
<dbReference type="STRING" id="1195760.SAMN05444281_0444"/>
<keyword evidence="2" id="KW-1185">Reference proteome</keyword>
<dbReference type="Proteomes" id="UP000184109">
    <property type="component" value="Unassembled WGS sequence"/>
</dbReference>
<dbReference type="AlphaFoldDB" id="A0A1M5SQ79"/>
<evidence type="ECO:0000313" key="2">
    <source>
        <dbReference type="Proteomes" id="UP000184109"/>
    </source>
</evidence>
<dbReference type="EMBL" id="FQXQ01000001">
    <property type="protein sequence ID" value="SHH40645.1"/>
    <property type="molecule type" value="Genomic_DNA"/>
</dbReference>
<name>A0A1M5SQ79_9FLAO</name>
<gene>
    <name evidence="1" type="ORF">SAMN05444281_0444</name>
</gene>
<dbReference type="RefSeq" id="WP_073118044.1">
    <property type="nucleotide sequence ID" value="NZ_BMEN01000001.1"/>
</dbReference>
<dbReference type="OrthoDB" id="9815802at2"/>
<sequence>MKVFKFIFFYFICYSSFGQIVNKNRVTKNLNTSQDTITLENVAISPINFQVKDVNGNIISADQYYFNPQKGQLYFYSKTPQQITVSYFNYPPFLTQTYSPFDKKIIIPKATPSANTYSLEKSYDKSDFFGDLNTYGNITRGITVGNNQGSVLNSGLDLQITGNLSENLKIRASIKDSNLPIQENGVSQSINEFDRVFIELFTDIWNIKAGDVDLSNKDSYFLNFTKKINGAKVDVVLDDGDQKTFITASGALVKGKFTTQNISAIEGNQGTYKLFGINGEQNIVVISGSETIYINGITLKRGEQHDYTIDYNTAEITFTPTFPINASQRIIIDFQYSDRNYNRFVTHDGATYQNEKFTIGTYFYNENDVKSQPVQQNLSDEQKLVLQQAGNDPSQMIANSAVEASFDENRIQYIKNNDGNFEFSNDENANLFNIQFSYVGNNNGDYIINKTTATGTIYEYVGTNLGDYSPVTLLIAPTKLQMAVVKAGYQVNDNSFINSEVAYSNNDRNLFSTIDDNQNQGLATTLTWQQQISNGDWKINNLFDLDFVQQQFNNVEGLYNAEFNRDWNIDVNLTPNFLGNQTYIRNALVTENNNQHKITFNTDYLKLGDIFTGYKAGLNSYDHFGKVILNTQTSYLKSNNNSEEGYFARNFSTLKYQLKKAWISGLFNFEDNQQENIQTNTLNLNNQKLIKTGLVLGIGDSTKVYSKFGFDITQIDSVRNNQSVKVQKANNYSIESQLIKTEKTSLKTFVNYRRVKHFYTDDLDVFNGRAQYTQQFFKNILRWATVYETTSGSTPQQNFTYIEVEPGQGYYTYLGDLNNNEIKDFDEFEVAQFSDQANYLRIVLPNINRVATQKAKLSQSVFINFIQFKNNASKWLNTLSHFSNQSSVLINKDQLKDGKKFNINPFDIKNDQIIGLQQNIRTSFFFNRGLQNYSTTYTFQNNKNTQNISSDFQTSTQRMHELNFQHNILSSWIIATTANTAINNNTSTGFSSRNFNILSKEINPSVSFLKDEFSNIETKYTYRDEYNNLGLESLKSHDFGLEYNYNNANKGSIIATVNIIENNYNGPINTPASYRILKGLQPNRNYTWSLIVQKKLTQLLDLSISYNGRKNTASNAINTGSIQLRANF</sequence>
<reference evidence="2" key="1">
    <citation type="submission" date="2016-11" db="EMBL/GenBank/DDBJ databases">
        <authorList>
            <person name="Varghese N."/>
            <person name="Submissions S."/>
        </authorList>
    </citation>
    <scope>NUCLEOTIDE SEQUENCE [LARGE SCALE GENOMIC DNA]</scope>
    <source>
        <strain evidence="2">DSM 100572</strain>
    </source>
</reference>
<protein>
    <submittedName>
        <fullName evidence="1">Uncharacterized protein</fullName>
    </submittedName>
</protein>